<evidence type="ECO:0000256" key="10">
    <source>
        <dbReference type="SAM" id="MobiDB-lite"/>
    </source>
</evidence>
<comment type="subcellular location">
    <subcellularLocation>
        <location evidence="1">Nucleus</location>
    </subcellularLocation>
</comment>
<dbReference type="GO" id="GO:0005634">
    <property type="term" value="C:nucleus"/>
    <property type="evidence" value="ECO:0007669"/>
    <property type="project" value="UniProtKB-SubCell"/>
</dbReference>
<evidence type="ECO:0000259" key="11">
    <source>
        <dbReference type="PROSITE" id="PS50089"/>
    </source>
</evidence>
<feature type="compositionally biased region" description="Low complexity" evidence="10">
    <location>
        <begin position="102"/>
        <end position="115"/>
    </location>
</feature>
<protein>
    <recommendedName>
        <fullName evidence="11">RING-type domain-containing protein</fullName>
    </recommendedName>
</protein>
<dbReference type="InterPro" id="IPR013083">
    <property type="entry name" value="Znf_RING/FYVE/PHD"/>
</dbReference>
<keyword evidence="4 9" id="KW-0863">Zinc-finger</keyword>
<dbReference type="InterPro" id="IPR052256">
    <property type="entry name" value="E3_ubiquitin-ligase_CHFR"/>
</dbReference>
<sequence>MIQSNSLVDELVEELHCGCCSELVYKPVIVSPCQHFFCGSCCQLWIRNGGSTCPACRALSTTASPSRPLQLVLDALLRNAPHKARTEREREQADEIYKSGTSIRFPSPRESSPEPNVNLSAEYARPCPHCSVNNPFGWSCPVPIPDPAINIELAWHLDDGLPTGHSQCGNCETFLALRAPSTTRCDFCQVSFCGVGVPSRCSASPLLLQQPHGFTDIGDLIQSSDVYECFNSNTVEVEYMLDYMTTQGMTPRHIYRDIVKHVEEQPRQFRPLIELDLFADVHVDVGPSTDADRSESQERICRQCACEILLWGLKDWWIRERKKGFLEDSVMQRKDCPNGSNCVTQKDFAHAKEFNHIVDPPKEEEETIKSTEPMETTPSSENQPEPGSDIAPIPDTIVTGASN</sequence>
<dbReference type="PROSITE" id="PS50089">
    <property type="entry name" value="ZF_RING_2"/>
    <property type="match status" value="1"/>
</dbReference>
<evidence type="ECO:0000256" key="5">
    <source>
        <dbReference type="ARBA" id="ARBA00022786"/>
    </source>
</evidence>
<gene>
    <name evidence="12" type="ORF">BT96DRAFT_876373</name>
</gene>
<evidence type="ECO:0000256" key="1">
    <source>
        <dbReference type="ARBA" id="ARBA00004123"/>
    </source>
</evidence>
<dbReference type="InterPro" id="IPR040909">
    <property type="entry name" value="CHFR_Znf-CRD"/>
</dbReference>
<reference evidence="12" key="1">
    <citation type="journal article" date="2019" name="Environ. Microbiol.">
        <title>Fungal ecological strategies reflected in gene transcription - a case study of two litter decomposers.</title>
        <authorList>
            <person name="Barbi F."/>
            <person name="Kohler A."/>
            <person name="Barry K."/>
            <person name="Baskaran P."/>
            <person name="Daum C."/>
            <person name="Fauchery L."/>
            <person name="Ihrmark K."/>
            <person name="Kuo A."/>
            <person name="LaButti K."/>
            <person name="Lipzen A."/>
            <person name="Morin E."/>
            <person name="Grigoriev I.V."/>
            <person name="Henrissat B."/>
            <person name="Lindahl B."/>
            <person name="Martin F."/>
        </authorList>
    </citation>
    <scope>NUCLEOTIDE SEQUENCE</scope>
    <source>
        <strain evidence="12">JB14</strain>
    </source>
</reference>
<feature type="compositionally biased region" description="Basic and acidic residues" evidence="10">
    <location>
        <begin position="84"/>
        <end position="97"/>
    </location>
</feature>
<dbReference type="SUPFAM" id="SSF57850">
    <property type="entry name" value="RING/U-box"/>
    <property type="match status" value="1"/>
</dbReference>
<keyword evidence="8" id="KW-0131">Cell cycle</keyword>
<evidence type="ECO:0000313" key="12">
    <source>
        <dbReference type="EMBL" id="KAE9405654.1"/>
    </source>
</evidence>
<dbReference type="EMBL" id="ML769407">
    <property type="protein sequence ID" value="KAE9405654.1"/>
    <property type="molecule type" value="Genomic_DNA"/>
</dbReference>
<keyword evidence="2" id="KW-0808">Transferase</keyword>
<dbReference type="PANTHER" id="PTHR16079">
    <property type="entry name" value="UBIQUITIN LIGASE PROTEIN CHFR"/>
    <property type="match status" value="1"/>
</dbReference>
<feature type="region of interest" description="Disordered" evidence="10">
    <location>
        <begin position="82"/>
        <end position="115"/>
    </location>
</feature>
<evidence type="ECO:0000256" key="3">
    <source>
        <dbReference type="ARBA" id="ARBA00022723"/>
    </source>
</evidence>
<dbReference type="GO" id="GO:0004842">
    <property type="term" value="F:ubiquitin-protein transferase activity"/>
    <property type="evidence" value="ECO:0007669"/>
    <property type="project" value="TreeGrafter"/>
</dbReference>
<feature type="domain" description="RING-type" evidence="11">
    <location>
        <begin position="17"/>
        <end position="57"/>
    </location>
</feature>
<dbReference type="GO" id="GO:0008270">
    <property type="term" value="F:zinc ion binding"/>
    <property type="evidence" value="ECO:0007669"/>
    <property type="project" value="UniProtKB-KW"/>
</dbReference>
<keyword evidence="7" id="KW-0539">Nucleus</keyword>
<dbReference type="GO" id="GO:0016567">
    <property type="term" value="P:protein ubiquitination"/>
    <property type="evidence" value="ECO:0007669"/>
    <property type="project" value="TreeGrafter"/>
</dbReference>
<keyword evidence="5" id="KW-0833">Ubl conjugation pathway</keyword>
<evidence type="ECO:0000256" key="4">
    <source>
        <dbReference type="ARBA" id="ARBA00022771"/>
    </source>
</evidence>
<feature type="compositionally biased region" description="Polar residues" evidence="10">
    <location>
        <begin position="373"/>
        <end position="385"/>
    </location>
</feature>
<evidence type="ECO:0000313" key="13">
    <source>
        <dbReference type="Proteomes" id="UP000799118"/>
    </source>
</evidence>
<dbReference type="OrthoDB" id="1305878at2759"/>
<dbReference type="PANTHER" id="PTHR16079:SF4">
    <property type="entry name" value="E3 UBIQUITIN-PROTEIN LIGASE CHFR"/>
    <property type="match status" value="1"/>
</dbReference>
<dbReference type="Pfam" id="PF00097">
    <property type="entry name" value="zf-C3HC4"/>
    <property type="match status" value="1"/>
</dbReference>
<evidence type="ECO:0000256" key="2">
    <source>
        <dbReference type="ARBA" id="ARBA00022679"/>
    </source>
</evidence>
<organism evidence="12 13">
    <name type="scientific">Gymnopus androsaceus JB14</name>
    <dbReference type="NCBI Taxonomy" id="1447944"/>
    <lineage>
        <taxon>Eukaryota</taxon>
        <taxon>Fungi</taxon>
        <taxon>Dikarya</taxon>
        <taxon>Basidiomycota</taxon>
        <taxon>Agaricomycotina</taxon>
        <taxon>Agaricomycetes</taxon>
        <taxon>Agaricomycetidae</taxon>
        <taxon>Agaricales</taxon>
        <taxon>Marasmiineae</taxon>
        <taxon>Omphalotaceae</taxon>
        <taxon>Gymnopus</taxon>
    </lineage>
</organism>
<keyword evidence="13" id="KW-1185">Reference proteome</keyword>
<evidence type="ECO:0000256" key="9">
    <source>
        <dbReference type="PROSITE-ProRule" id="PRU00175"/>
    </source>
</evidence>
<dbReference type="InterPro" id="IPR018957">
    <property type="entry name" value="Znf_C3HC4_RING-type"/>
</dbReference>
<feature type="region of interest" description="Disordered" evidence="10">
    <location>
        <begin position="356"/>
        <end position="403"/>
    </location>
</feature>
<dbReference type="Gene3D" id="3.30.40.10">
    <property type="entry name" value="Zinc/RING finger domain, C3HC4 (zinc finger)"/>
    <property type="match status" value="1"/>
</dbReference>
<dbReference type="GO" id="GO:0006511">
    <property type="term" value="P:ubiquitin-dependent protein catabolic process"/>
    <property type="evidence" value="ECO:0007669"/>
    <property type="project" value="TreeGrafter"/>
</dbReference>
<dbReference type="Pfam" id="PF17979">
    <property type="entry name" value="zf-CRD"/>
    <property type="match status" value="1"/>
</dbReference>
<keyword evidence="6" id="KW-0862">Zinc</keyword>
<dbReference type="Proteomes" id="UP000799118">
    <property type="component" value="Unassembled WGS sequence"/>
</dbReference>
<evidence type="ECO:0000256" key="8">
    <source>
        <dbReference type="ARBA" id="ARBA00023306"/>
    </source>
</evidence>
<evidence type="ECO:0000256" key="6">
    <source>
        <dbReference type="ARBA" id="ARBA00022833"/>
    </source>
</evidence>
<keyword evidence="3" id="KW-0479">Metal-binding</keyword>
<evidence type="ECO:0000256" key="7">
    <source>
        <dbReference type="ARBA" id="ARBA00023242"/>
    </source>
</evidence>
<dbReference type="AlphaFoldDB" id="A0A6A4IA47"/>
<accession>A0A6A4IA47</accession>
<dbReference type="InterPro" id="IPR001841">
    <property type="entry name" value="Znf_RING"/>
</dbReference>
<name>A0A6A4IA47_9AGAR</name>
<proteinExistence type="predicted"/>